<feature type="coiled-coil region" evidence="1">
    <location>
        <begin position="119"/>
        <end position="153"/>
    </location>
</feature>
<keyword evidence="3" id="KW-1185">Reference proteome</keyword>
<evidence type="ECO:0000313" key="3">
    <source>
        <dbReference type="Proteomes" id="UP000424527"/>
    </source>
</evidence>
<sequence>MGNKQEDYDRSAYSYYQTASRHPSILPDVSIDESLLRYSGLDSNAVLQAQSNKLLSYVPQFIDRIKSMTPIPNAVGLGALVISMIIELCTNAAQTGSDSFSMIRRVFGEEKASAVRDTMTEYLRRHQTFINNNQRLREEIQRLEQQLSKDLTVLRNSLLHDGQMSTRGFKIWVNGASFHLQMLIHEARLNRQADSVNRIRSTTDLYLQDLNQLLEKYRTHRDIFTVEIGRRYGNLRMVTIILDIVIDKCKRRHGEFSRDLLLGPEVNEAL</sequence>
<accession>A0A6G0J2I9</accession>
<organism evidence="2 3">
    <name type="scientific">Larimichthys crocea</name>
    <name type="common">Large yellow croaker</name>
    <name type="synonym">Pseudosciaena crocea</name>
    <dbReference type="NCBI Taxonomy" id="215358"/>
    <lineage>
        <taxon>Eukaryota</taxon>
        <taxon>Metazoa</taxon>
        <taxon>Chordata</taxon>
        <taxon>Craniata</taxon>
        <taxon>Vertebrata</taxon>
        <taxon>Euteleostomi</taxon>
        <taxon>Actinopterygii</taxon>
        <taxon>Neopterygii</taxon>
        <taxon>Teleostei</taxon>
        <taxon>Neoteleostei</taxon>
        <taxon>Acanthomorphata</taxon>
        <taxon>Eupercaria</taxon>
        <taxon>Sciaenidae</taxon>
        <taxon>Larimichthys</taxon>
    </lineage>
</organism>
<evidence type="ECO:0000256" key="1">
    <source>
        <dbReference type="SAM" id="Coils"/>
    </source>
</evidence>
<keyword evidence="1" id="KW-0175">Coiled coil</keyword>
<name>A0A6G0J2I9_LARCR</name>
<dbReference type="AlphaFoldDB" id="A0A6G0J2I9"/>
<gene>
    <name evidence="2" type="ORF">D5F01_LYC04394</name>
</gene>
<evidence type="ECO:0000313" key="2">
    <source>
        <dbReference type="EMBL" id="KAE8297753.1"/>
    </source>
</evidence>
<protein>
    <submittedName>
        <fullName evidence="2">Uncharacterized protein</fullName>
    </submittedName>
</protein>
<comment type="caution">
    <text evidence="2">The sequence shown here is derived from an EMBL/GenBank/DDBJ whole genome shotgun (WGS) entry which is preliminary data.</text>
</comment>
<dbReference type="Proteomes" id="UP000424527">
    <property type="component" value="Unassembled WGS sequence"/>
</dbReference>
<reference evidence="2 3" key="1">
    <citation type="submission" date="2019-07" db="EMBL/GenBank/DDBJ databases">
        <title>Chromosome genome assembly for large yellow croaker.</title>
        <authorList>
            <person name="Xiao S."/>
        </authorList>
    </citation>
    <scope>NUCLEOTIDE SEQUENCE [LARGE SCALE GENOMIC DNA]</scope>
    <source>
        <strain evidence="2">JMULYC20181020</strain>
        <tissue evidence="2">Muscle</tissue>
    </source>
</reference>
<dbReference type="EMBL" id="REGW02000004">
    <property type="protein sequence ID" value="KAE8297753.1"/>
    <property type="molecule type" value="Genomic_DNA"/>
</dbReference>
<proteinExistence type="predicted"/>